<gene>
    <name evidence="1" type="ORF">C2G38_2238131</name>
</gene>
<sequence length="150" mass="17716">MFHIKQNDHYDLKLVFGSNFSILKDLAYLFVYSSEHCDEPLINKNGSNSLLQHVELCICTFYVRDDFPERTMFQEKVRWNHMSIKDKIFFSEFDASYNAENKLVFVNQFFDKPNRKHGIVNVALGFLNRDCLLYGSLNKEPFTKNDLDIL</sequence>
<accession>A0A397WAL5</accession>
<protein>
    <submittedName>
        <fullName evidence="1">Uncharacterized protein</fullName>
    </submittedName>
</protein>
<comment type="caution">
    <text evidence="1">The sequence shown here is derived from an EMBL/GenBank/DDBJ whole genome shotgun (WGS) entry which is preliminary data.</text>
</comment>
<dbReference type="OrthoDB" id="10428828at2759"/>
<reference evidence="1 2" key="1">
    <citation type="submission" date="2018-06" db="EMBL/GenBank/DDBJ databases">
        <title>Comparative genomics reveals the genomic features of Rhizophagus irregularis, R. cerebriforme, R. diaphanum and Gigaspora rosea, and their symbiotic lifestyle signature.</title>
        <authorList>
            <person name="Morin E."/>
            <person name="San Clemente H."/>
            <person name="Chen E.C.H."/>
            <person name="De La Providencia I."/>
            <person name="Hainaut M."/>
            <person name="Kuo A."/>
            <person name="Kohler A."/>
            <person name="Murat C."/>
            <person name="Tang N."/>
            <person name="Roy S."/>
            <person name="Loubradou J."/>
            <person name="Henrissat B."/>
            <person name="Grigoriev I.V."/>
            <person name="Corradi N."/>
            <person name="Roux C."/>
            <person name="Martin F.M."/>
        </authorList>
    </citation>
    <scope>NUCLEOTIDE SEQUENCE [LARGE SCALE GENOMIC DNA]</scope>
    <source>
        <strain evidence="1 2">DAOM 194757</strain>
    </source>
</reference>
<keyword evidence="2" id="KW-1185">Reference proteome</keyword>
<evidence type="ECO:0000313" key="2">
    <source>
        <dbReference type="Proteomes" id="UP000266673"/>
    </source>
</evidence>
<dbReference type="EMBL" id="QKWP01000008">
    <property type="protein sequence ID" value="RIB30639.1"/>
    <property type="molecule type" value="Genomic_DNA"/>
</dbReference>
<proteinExistence type="predicted"/>
<dbReference type="Proteomes" id="UP000266673">
    <property type="component" value="Unassembled WGS sequence"/>
</dbReference>
<name>A0A397WAL5_9GLOM</name>
<dbReference type="AlphaFoldDB" id="A0A397WAL5"/>
<organism evidence="1 2">
    <name type="scientific">Gigaspora rosea</name>
    <dbReference type="NCBI Taxonomy" id="44941"/>
    <lineage>
        <taxon>Eukaryota</taxon>
        <taxon>Fungi</taxon>
        <taxon>Fungi incertae sedis</taxon>
        <taxon>Mucoromycota</taxon>
        <taxon>Glomeromycotina</taxon>
        <taxon>Glomeromycetes</taxon>
        <taxon>Diversisporales</taxon>
        <taxon>Gigasporaceae</taxon>
        <taxon>Gigaspora</taxon>
    </lineage>
</organism>
<evidence type="ECO:0000313" key="1">
    <source>
        <dbReference type="EMBL" id="RIB30639.1"/>
    </source>
</evidence>